<dbReference type="NCBIfam" id="TIGR01460">
    <property type="entry name" value="HAD-SF-IIA"/>
    <property type="match status" value="1"/>
</dbReference>
<accession>A0ABU9LN35</accession>
<evidence type="ECO:0000256" key="1">
    <source>
        <dbReference type="ARBA" id="ARBA00001946"/>
    </source>
</evidence>
<protein>
    <recommendedName>
        <fullName evidence="6">Acid sugar phosphatase</fullName>
        <ecNumber evidence="6">3.1.3.-</ecNumber>
    </recommendedName>
</protein>
<dbReference type="Pfam" id="PF13242">
    <property type="entry name" value="Hydrolase_like"/>
    <property type="match status" value="1"/>
</dbReference>
<dbReference type="EMBL" id="JBCEWA010000005">
    <property type="protein sequence ID" value="MEL5988418.1"/>
    <property type="molecule type" value="Genomic_DNA"/>
</dbReference>
<dbReference type="EC" id="3.1.3.-" evidence="6"/>
<comment type="cofactor">
    <cofactor evidence="1 6">
        <name>Mg(2+)</name>
        <dbReference type="ChEBI" id="CHEBI:18420"/>
    </cofactor>
</comment>
<dbReference type="PANTHER" id="PTHR19288:SF46">
    <property type="entry name" value="HALOACID DEHALOGENASE-LIKE HYDROLASE DOMAIN-CONTAINING PROTEIN 2"/>
    <property type="match status" value="1"/>
</dbReference>
<dbReference type="PIRSF" id="PIRSF000915">
    <property type="entry name" value="PGP-type_phosphatase"/>
    <property type="match status" value="1"/>
</dbReference>
<organism evidence="7 8">
    <name type="scientific">Kurthia gibsonii</name>
    <dbReference type="NCBI Taxonomy" id="33946"/>
    <lineage>
        <taxon>Bacteria</taxon>
        <taxon>Bacillati</taxon>
        <taxon>Bacillota</taxon>
        <taxon>Bacilli</taxon>
        <taxon>Bacillales</taxon>
        <taxon>Caryophanaceae</taxon>
        <taxon>Kurthia</taxon>
    </lineage>
</organism>
<keyword evidence="5 6" id="KW-0460">Magnesium</keyword>
<dbReference type="Proteomes" id="UP001398420">
    <property type="component" value="Unassembled WGS sequence"/>
</dbReference>
<comment type="caution">
    <text evidence="7">The sequence shown here is derived from an EMBL/GenBank/DDBJ whole genome shotgun (WGS) entry which is preliminary data.</text>
</comment>
<evidence type="ECO:0000256" key="3">
    <source>
        <dbReference type="ARBA" id="ARBA00022723"/>
    </source>
</evidence>
<keyword evidence="4 7" id="KW-0378">Hydrolase</keyword>
<keyword evidence="3 6" id="KW-0479">Metal-binding</keyword>
<evidence type="ECO:0000256" key="2">
    <source>
        <dbReference type="ARBA" id="ARBA00006696"/>
    </source>
</evidence>
<comment type="similarity">
    <text evidence="2 6">Belongs to the HAD-like hydrolase superfamily. NagD family.</text>
</comment>
<keyword evidence="8" id="KW-1185">Reference proteome</keyword>
<dbReference type="PANTHER" id="PTHR19288">
    <property type="entry name" value="4-NITROPHENYLPHOSPHATASE-RELATED"/>
    <property type="match status" value="1"/>
</dbReference>
<gene>
    <name evidence="7" type="ORF">AAF454_08355</name>
</gene>
<dbReference type="CDD" id="cd07530">
    <property type="entry name" value="HAD_Pase_UmpH-like"/>
    <property type="match status" value="1"/>
</dbReference>
<evidence type="ECO:0000256" key="6">
    <source>
        <dbReference type="PIRNR" id="PIRNR000915"/>
    </source>
</evidence>
<dbReference type="InterPro" id="IPR006357">
    <property type="entry name" value="HAD-SF_hydro_IIA"/>
</dbReference>
<dbReference type="Gene3D" id="3.40.50.1000">
    <property type="entry name" value="HAD superfamily/HAD-like"/>
    <property type="match status" value="2"/>
</dbReference>
<dbReference type="NCBIfam" id="TIGR01457">
    <property type="entry name" value="HAD-SF-IIA-hyp2"/>
    <property type="match status" value="1"/>
</dbReference>
<comment type="function">
    <text evidence="6">Catalyzes the dephosphorylation of 2-6 carbon acid sugars in vitro.</text>
</comment>
<dbReference type="InterPro" id="IPR023214">
    <property type="entry name" value="HAD_sf"/>
</dbReference>
<dbReference type="InterPro" id="IPR006354">
    <property type="entry name" value="HAD-SF_hydro_IIA_hyp1"/>
</dbReference>
<sequence>MKNYTSYCFDLDGTVYRGSTVIPEAREFIHFLRAQGIRPFYVTNNAKMTQQQIYEKLSGMGIELERDHIMTSAIATAKYIAKYYPNETAFIIGETGLYEALEQEGIPIVEDHAQLVVQGLDTTLNYEKMELAGYQLQNGAKFIATNGDLKIPKERGFVPGNGSLVRLLAEVSNVEPISIGKPEPHMLAALQETFQLEKSRMIMIGDNYETDILAGIHFGIDTCHVNTGVSPTEQVRMQKLKPTYYVQTLEELKNFFE</sequence>
<dbReference type="InterPro" id="IPR036412">
    <property type="entry name" value="HAD-like_sf"/>
</dbReference>
<evidence type="ECO:0000256" key="4">
    <source>
        <dbReference type="ARBA" id="ARBA00022801"/>
    </source>
</evidence>
<reference evidence="7 8" key="1">
    <citation type="submission" date="2024-04" db="EMBL/GenBank/DDBJ databases">
        <authorList>
            <person name="Wu Y.S."/>
            <person name="Zhang L."/>
        </authorList>
    </citation>
    <scope>NUCLEOTIDE SEQUENCE [LARGE SCALE GENOMIC DNA]</scope>
    <source>
        <strain evidence="7 8">KG-01</strain>
    </source>
</reference>
<dbReference type="RefSeq" id="WP_087680037.1">
    <property type="nucleotide sequence ID" value="NZ_JBCEWA010000005.1"/>
</dbReference>
<evidence type="ECO:0000313" key="7">
    <source>
        <dbReference type="EMBL" id="MEL5988418.1"/>
    </source>
</evidence>
<dbReference type="SUPFAM" id="SSF56784">
    <property type="entry name" value="HAD-like"/>
    <property type="match status" value="1"/>
</dbReference>
<dbReference type="GO" id="GO:0016787">
    <property type="term" value="F:hydrolase activity"/>
    <property type="evidence" value="ECO:0007669"/>
    <property type="project" value="UniProtKB-KW"/>
</dbReference>
<evidence type="ECO:0000313" key="8">
    <source>
        <dbReference type="Proteomes" id="UP001398420"/>
    </source>
</evidence>
<name>A0ABU9LN35_9BACL</name>
<proteinExistence type="inferred from homology"/>
<evidence type="ECO:0000256" key="5">
    <source>
        <dbReference type="ARBA" id="ARBA00022842"/>
    </source>
</evidence>
<dbReference type="Pfam" id="PF13344">
    <property type="entry name" value="Hydrolase_6"/>
    <property type="match status" value="1"/>
</dbReference>